<name>A0A3S0Y379_CHLFR</name>
<dbReference type="EMBL" id="RSCJ01000001">
    <property type="protein sequence ID" value="RUR87060.1"/>
    <property type="molecule type" value="Genomic_DNA"/>
</dbReference>
<keyword evidence="2" id="KW-1185">Reference proteome</keyword>
<proteinExistence type="predicted"/>
<evidence type="ECO:0000313" key="1">
    <source>
        <dbReference type="EMBL" id="RUR87060.1"/>
    </source>
</evidence>
<dbReference type="Proteomes" id="UP000268857">
    <property type="component" value="Unassembled WGS sequence"/>
</dbReference>
<protein>
    <submittedName>
        <fullName evidence="1">Uncharacterized protein</fullName>
    </submittedName>
</protein>
<reference evidence="1 2" key="1">
    <citation type="journal article" date="2019" name="Genome Biol. Evol.">
        <title>Day and night: Metabolic profiles and evolutionary relationships of six axenic non-marine cyanobacteria.</title>
        <authorList>
            <person name="Will S.E."/>
            <person name="Henke P."/>
            <person name="Boedeker C."/>
            <person name="Huang S."/>
            <person name="Brinkmann H."/>
            <person name="Rohde M."/>
            <person name="Jarek M."/>
            <person name="Friedl T."/>
            <person name="Seufert S."/>
            <person name="Schumacher M."/>
            <person name="Overmann J."/>
            <person name="Neumann-Schaal M."/>
            <person name="Petersen J."/>
        </authorList>
    </citation>
    <scope>NUCLEOTIDE SEQUENCE [LARGE SCALE GENOMIC DNA]</scope>
    <source>
        <strain evidence="1 2">PCC 6912</strain>
    </source>
</reference>
<comment type="caution">
    <text evidence="1">The sequence shown here is derived from an EMBL/GenBank/DDBJ whole genome shotgun (WGS) entry which is preliminary data.</text>
</comment>
<organism evidence="1 2">
    <name type="scientific">Chlorogloeopsis fritschii PCC 6912</name>
    <dbReference type="NCBI Taxonomy" id="211165"/>
    <lineage>
        <taxon>Bacteria</taxon>
        <taxon>Bacillati</taxon>
        <taxon>Cyanobacteriota</taxon>
        <taxon>Cyanophyceae</taxon>
        <taxon>Nostocales</taxon>
        <taxon>Chlorogloeopsidaceae</taxon>
        <taxon>Chlorogloeopsis</taxon>
    </lineage>
</organism>
<dbReference type="AlphaFoldDB" id="A0A3S0Y379"/>
<accession>A0A3S0Y379</accession>
<sequence>MRSQNTLDFELFDYLPELVTSFTGTLLHEFFIITSSSASPTASLISNQPKDKLLSIFTTN</sequence>
<evidence type="ECO:0000313" key="2">
    <source>
        <dbReference type="Proteomes" id="UP000268857"/>
    </source>
</evidence>
<gene>
    <name evidence="1" type="ORF">PCC6912_05030</name>
</gene>